<dbReference type="Proteomes" id="UP001314205">
    <property type="component" value="Unassembled WGS sequence"/>
</dbReference>
<accession>A0AAV1M809</accession>
<proteinExistence type="predicted"/>
<gene>
    <name evidence="3" type="ORF">PARMNEM_LOCUS22156</name>
</gene>
<evidence type="ECO:0000313" key="3">
    <source>
        <dbReference type="EMBL" id="CAK1603853.1"/>
    </source>
</evidence>
<protein>
    <recommendedName>
        <fullName evidence="2">Helitron helicase-like domain-containing protein</fullName>
    </recommendedName>
</protein>
<name>A0AAV1M809_9NEOP</name>
<comment type="caution">
    <text evidence="3">The sequence shown here is derived from an EMBL/GenBank/DDBJ whole genome shotgun (WGS) entry which is preliminary data.</text>
</comment>
<evidence type="ECO:0000313" key="4">
    <source>
        <dbReference type="Proteomes" id="UP001314205"/>
    </source>
</evidence>
<reference evidence="3 4" key="1">
    <citation type="submission" date="2023-11" db="EMBL/GenBank/DDBJ databases">
        <authorList>
            <person name="Hedman E."/>
            <person name="Englund M."/>
            <person name="Stromberg M."/>
            <person name="Nyberg Akerstrom W."/>
            <person name="Nylinder S."/>
            <person name="Jareborg N."/>
            <person name="Kallberg Y."/>
            <person name="Kronander E."/>
        </authorList>
    </citation>
    <scope>NUCLEOTIDE SEQUENCE [LARGE SCALE GENOMIC DNA]</scope>
</reference>
<organism evidence="3 4">
    <name type="scientific">Parnassius mnemosyne</name>
    <name type="common">clouded apollo</name>
    <dbReference type="NCBI Taxonomy" id="213953"/>
    <lineage>
        <taxon>Eukaryota</taxon>
        <taxon>Metazoa</taxon>
        <taxon>Ecdysozoa</taxon>
        <taxon>Arthropoda</taxon>
        <taxon>Hexapoda</taxon>
        <taxon>Insecta</taxon>
        <taxon>Pterygota</taxon>
        <taxon>Neoptera</taxon>
        <taxon>Endopterygota</taxon>
        <taxon>Lepidoptera</taxon>
        <taxon>Glossata</taxon>
        <taxon>Ditrysia</taxon>
        <taxon>Papilionoidea</taxon>
        <taxon>Papilionidae</taxon>
        <taxon>Parnassiinae</taxon>
        <taxon>Parnassini</taxon>
        <taxon>Parnassius</taxon>
        <taxon>Driopa</taxon>
    </lineage>
</organism>
<evidence type="ECO:0000259" key="2">
    <source>
        <dbReference type="Pfam" id="PF14214"/>
    </source>
</evidence>
<feature type="signal peptide" evidence="1">
    <location>
        <begin position="1"/>
        <end position="19"/>
    </location>
</feature>
<sequence>MIQLFGVPTLLIVISAAETQWLHLIEQIKNTVDQKEMSLEESQNIPYAEKVRLIQSDPFTCATFFETSLVGPFGEREISHQYHRIEFQSRGSPHAHMMLWIEDAPIFIRGDQSSTEKVTMFVDQIISSNIEELNEDLVKIQTHKHTHSCHRKLSRPCRFGIPFFSMDKTRILTSLKEDNPRLKEWKEISKKWT</sequence>
<feature type="domain" description="Helitron helicase-like" evidence="2">
    <location>
        <begin position="1"/>
        <end position="99"/>
    </location>
</feature>
<keyword evidence="1" id="KW-0732">Signal</keyword>
<dbReference type="InterPro" id="IPR025476">
    <property type="entry name" value="Helitron_helicase-like"/>
</dbReference>
<dbReference type="AlphaFoldDB" id="A0AAV1M809"/>
<keyword evidence="4" id="KW-1185">Reference proteome</keyword>
<dbReference type="Pfam" id="PF14214">
    <property type="entry name" value="Helitron_like_N"/>
    <property type="match status" value="1"/>
</dbReference>
<dbReference type="EMBL" id="CAVLGL010000159">
    <property type="protein sequence ID" value="CAK1603853.1"/>
    <property type="molecule type" value="Genomic_DNA"/>
</dbReference>
<evidence type="ECO:0000256" key="1">
    <source>
        <dbReference type="SAM" id="SignalP"/>
    </source>
</evidence>
<feature type="chain" id="PRO_5043886419" description="Helitron helicase-like domain-containing protein" evidence="1">
    <location>
        <begin position="20"/>
        <end position="193"/>
    </location>
</feature>